<protein>
    <submittedName>
        <fullName evidence="1">Uncharacterized protein</fullName>
    </submittedName>
</protein>
<dbReference type="OrthoDB" id="2382281at2759"/>
<dbReference type="Proteomes" id="UP000266861">
    <property type="component" value="Unassembled WGS sequence"/>
</dbReference>
<evidence type="ECO:0000313" key="2">
    <source>
        <dbReference type="Proteomes" id="UP000266861"/>
    </source>
</evidence>
<dbReference type="AlphaFoldDB" id="A0A397GR19"/>
<keyword evidence="2" id="KW-1185">Reference proteome</keyword>
<evidence type="ECO:0000313" key="1">
    <source>
        <dbReference type="EMBL" id="RHZ53027.1"/>
    </source>
</evidence>
<organism evidence="1 2">
    <name type="scientific">Diversispora epigaea</name>
    <dbReference type="NCBI Taxonomy" id="1348612"/>
    <lineage>
        <taxon>Eukaryota</taxon>
        <taxon>Fungi</taxon>
        <taxon>Fungi incertae sedis</taxon>
        <taxon>Mucoromycota</taxon>
        <taxon>Glomeromycotina</taxon>
        <taxon>Glomeromycetes</taxon>
        <taxon>Diversisporales</taxon>
        <taxon>Diversisporaceae</taxon>
        <taxon>Diversispora</taxon>
    </lineage>
</organism>
<proteinExistence type="predicted"/>
<accession>A0A397GR19</accession>
<dbReference type="EMBL" id="PQFF01000396">
    <property type="protein sequence ID" value="RHZ53027.1"/>
    <property type="molecule type" value="Genomic_DNA"/>
</dbReference>
<name>A0A397GR19_9GLOM</name>
<reference evidence="1 2" key="1">
    <citation type="submission" date="2018-08" db="EMBL/GenBank/DDBJ databases">
        <title>Genome and evolution of the arbuscular mycorrhizal fungus Diversispora epigaea (formerly Glomus versiforme) and its bacterial endosymbionts.</title>
        <authorList>
            <person name="Sun X."/>
            <person name="Fei Z."/>
            <person name="Harrison M."/>
        </authorList>
    </citation>
    <scope>NUCLEOTIDE SEQUENCE [LARGE SCALE GENOMIC DNA]</scope>
    <source>
        <strain evidence="1 2">IT104</strain>
    </source>
</reference>
<sequence>MFVLINGFFLEVSEAKTAIDSHHTQITHAIKQYVKLDYKITSGKDIEMAIKDLSENNKTKQKIETIARIRNWNEFTWIYDGEKASYIYARPLPKFKELNKFSLSKIQKIIKNQTIIQPNPIVSTHLNSPKLLTIPRVNHQVIDITNEIEINLEHERELIKRIPIHVKYLLETMFYAETADPRKKITAAEMKSELMQRVQEREIEEEDVLKESTISNWITSFSQG</sequence>
<gene>
    <name evidence="1" type="ORF">Glove_452g14</name>
</gene>
<comment type="caution">
    <text evidence="1">The sequence shown here is derived from an EMBL/GenBank/DDBJ whole genome shotgun (WGS) entry which is preliminary data.</text>
</comment>